<dbReference type="SUPFAM" id="SSF111283">
    <property type="entry name" value="Putative modulator of DNA gyrase, PmbA/TldD"/>
    <property type="match status" value="1"/>
</dbReference>
<dbReference type="InterPro" id="IPR002510">
    <property type="entry name" value="Metalloprtase-TldD/E_N"/>
</dbReference>
<feature type="domain" description="Metalloprotease TldD/E central" evidence="3">
    <location>
        <begin position="117"/>
        <end position="222"/>
    </location>
</feature>
<dbReference type="InterPro" id="IPR035068">
    <property type="entry name" value="TldD/PmbA_N"/>
</dbReference>
<dbReference type="InterPro" id="IPR045569">
    <property type="entry name" value="Metalloprtase-TldD/E_C"/>
</dbReference>
<dbReference type="InterPro" id="IPR036059">
    <property type="entry name" value="TldD/PmbA_sf"/>
</dbReference>
<evidence type="ECO:0000259" key="1">
    <source>
        <dbReference type="Pfam" id="PF01523"/>
    </source>
</evidence>
<dbReference type="AlphaFoldDB" id="A0A6J6WPB6"/>
<dbReference type="EMBL" id="CAFAAB010000079">
    <property type="protein sequence ID" value="CAB4785084.1"/>
    <property type="molecule type" value="Genomic_DNA"/>
</dbReference>
<dbReference type="InterPro" id="IPR045570">
    <property type="entry name" value="Metalloprtase-TldD/E_cen_dom"/>
</dbReference>
<sequence>MSDLLALAQSIVERATGSEQIEVFVASSTEVDVEAYQGAIESLTTASSDGIGIRVLRDGVGGAQVGNAWAGSLDEEAISAALREARDNVQFASEDEFLAFARPDGVLPVSLDLVSDDIELVSLDEKIAMAIALEQAVRHGDPRIRQVDSASYSDYRAASAIASTTGIAARYARTGAYLSVSPIASDGKDDQSGWGLSAGRGPRDLSIEQAAEDAIRRATRMLGATKPKSRKTVAVFDPRTAASLMAIIGGSLSGEAVVRGRSFFAGRMGEVVGSSDITLVDDPTDARHFAASIFDGEGLACRRNVLIENGVLKAFVYDTVSARRAGTTSTGSALRGGIGGSPSAGCRALQMTPGRLDQSEIFEAIGDGVFVESLSGVHSGVNPISGDFSVGITGLIIRDGQLAEPIREATVASTLQRMLQDVIFVGSDQEWLPGSAAGQTIAIDGISVSGS</sequence>
<dbReference type="GO" id="GO:0008237">
    <property type="term" value="F:metallopeptidase activity"/>
    <property type="evidence" value="ECO:0007669"/>
    <property type="project" value="InterPro"/>
</dbReference>
<dbReference type="Pfam" id="PF19289">
    <property type="entry name" value="PmbA_TldD_3rd"/>
    <property type="match status" value="1"/>
</dbReference>
<proteinExistence type="predicted"/>
<reference evidence="4" key="1">
    <citation type="submission" date="2020-05" db="EMBL/GenBank/DDBJ databases">
        <authorList>
            <person name="Chiriac C."/>
            <person name="Salcher M."/>
            <person name="Ghai R."/>
            <person name="Kavagutti S V."/>
        </authorList>
    </citation>
    <scope>NUCLEOTIDE SEQUENCE</scope>
</reference>
<protein>
    <submittedName>
        <fullName evidence="4">Unannotated protein</fullName>
    </submittedName>
</protein>
<gene>
    <name evidence="4" type="ORF">UFOPK2958_00788</name>
</gene>
<dbReference type="PANTHER" id="PTHR43421">
    <property type="entry name" value="METALLOPROTEASE PMBA"/>
    <property type="match status" value="1"/>
</dbReference>
<dbReference type="Gene3D" id="3.30.2290.10">
    <property type="entry name" value="PmbA/TldD superfamily"/>
    <property type="match status" value="1"/>
</dbReference>
<dbReference type="InterPro" id="IPR047657">
    <property type="entry name" value="PmbA"/>
</dbReference>
<dbReference type="Pfam" id="PF19290">
    <property type="entry name" value="PmbA_TldD_2nd"/>
    <property type="match status" value="1"/>
</dbReference>
<accession>A0A6J6WPB6</accession>
<dbReference type="GO" id="GO:0005829">
    <property type="term" value="C:cytosol"/>
    <property type="evidence" value="ECO:0007669"/>
    <property type="project" value="TreeGrafter"/>
</dbReference>
<evidence type="ECO:0000313" key="4">
    <source>
        <dbReference type="EMBL" id="CAB4785084.1"/>
    </source>
</evidence>
<feature type="domain" description="Metalloprotease TldD/E N-terminal" evidence="1">
    <location>
        <begin position="22"/>
        <end position="88"/>
    </location>
</feature>
<dbReference type="PANTHER" id="PTHR43421:SF1">
    <property type="entry name" value="METALLOPROTEASE PMBA"/>
    <property type="match status" value="1"/>
</dbReference>
<name>A0A6J6WPB6_9ZZZZ</name>
<organism evidence="4">
    <name type="scientific">freshwater metagenome</name>
    <dbReference type="NCBI Taxonomy" id="449393"/>
    <lineage>
        <taxon>unclassified sequences</taxon>
        <taxon>metagenomes</taxon>
        <taxon>ecological metagenomes</taxon>
    </lineage>
</organism>
<evidence type="ECO:0000259" key="2">
    <source>
        <dbReference type="Pfam" id="PF19289"/>
    </source>
</evidence>
<dbReference type="GO" id="GO:0006508">
    <property type="term" value="P:proteolysis"/>
    <property type="evidence" value="ECO:0007669"/>
    <property type="project" value="InterPro"/>
</dbReference>
<evidence type="ECO:0000259" key="3">
    <source>
        <dbReference type="Pfam" id="PF19290"/>
    </source>
</evidence>
<feature type="domain" description="Metalloprotease TldD/E C-terminal" evidence="2">
    <location>
        <begin position="231"/>
        <end position="450"/>
    </location>
</feature>
<dbReference type="Pfam" id="PF01523">
    <property type="entry name" value="PmbA_TldD_1st"/>
    <property type="match status" value="1"/>
</dbReference>